<feature type="compositionally biased region" description="Basic and acidic residues" evidence="1">
    <location>
        <begin position="57"/>
        <end position="73"/>
    </location>
</feature>
<feature type="region of interest" description="Disordered" evidence="1">
    <location>
        <begin position="1"/>
        <end position="33"/>
    </location>
</feature>
<dbReference type="PANTHER" id="PTHR39607">
    <property type="entry name" value="XANTHOCILLIN BIOSYNTHESIS CLUSTER TRANSCRIPTION FACTOR XANC-RELATED"/>
    <property type="match status" value="1"/>
</dbReference>
<keyword evidence="4" id="KW-1185">Reference proteome</keyword>
<dbReference type="InterPro" id="IPR004827">
    <property type="entry name" value="bZIP"/>
</dbReference>
<dbReference type="InterPro" id="IPR046347">
    <property type="entry name" value="bZIP_sf"/>
</dbReference>
<dbReference type="GO" id="GO:0003700">
    <property type="term" value="F:DNA-binding transcription factor activity"/>
    <property type="evidence" value="ECO:0007669"/>
    <property type="project" value="InterPro"/>
</dbReference>
<name>A0A3M7MHP4_9PLEO</name>
<evidence type="ECO:0000256" key="1">
    <source>
        <dbReference type="SAM" id="MobiDB-lite"/>
    </source>
</evidence>
<dbReference type="Proteomes" id="UP000265663">
    <property type="component" value="Unassembled WGS sequence"/>
</dbReference>
<evidence type="ECO:0000313" key="4">
    <source>
        <dbReference type="Proteomes" id="UP000265663"/>
    </source>
</evidence>
<accession>A0A3M7MHP4</accession>
<reference evidence="3 4" key="1">
    <citation type="journal article" date="2014" name="PLoS ONE">
        <title>De novo Genome Assembly of the Fungal Plant Pathogen Pyrenophora semeniperda.</title>
        <authorList>
            <person name="Soliai M.M."/>
            <person name="Meyer S.E."/>
            <person name="Udall J.A."/>
            <person name="Elzinga D.E."/>
            <person name="Hermansen R.A."/>
            <person name="Bodily P.M."/>
            <person name="Hart A.A."/>
            <person name="Coleman C.E."/>
        </authorList>
    </citation>
    <scope>NUCLEOTIDE SEQUENCE [LARGE SCALE GENOMIC DNA]</scope>
    <source>
        <strain evidence="3 4">CCB06</strain>
        <tissue evidence="3">Mycelium</tissue>
    </source>
</reference>
<dbReference type="CDD" id="cd14688">
    <property type="entry name" value="bZIP_YAP"/>
    <property type="match status" value="1"/>
</dbReference>
<feature type="domain" description="BZIP" evidence="2">
    <location>
        <begin position="42"/>
        <end position="57"/>
    </location>
</feature>
<evidence type="ECO:0000259" key="2">
    <source>
        <dbReference type="PROSITE" id="PS00036"/>
    </source>
</evidence>
<gene>
    <name evidence="3" type="ORF">GMOD_00004830</name>
</gene>
<dbReference type="Gene3D" id="1.20.5.170">
    <property type="match status" value="1"/>
</dbReference>
<dbReference type="SUPFAM" id="SSF57959">
    <property type="entry name" value="Leucine zipper domain"/>
    <property type="match status" value="1"/>
</dbReference>
<evidence type="ECO:0000313" key="3">
    <source>
        <dbReference type="EMBL" id="RMZ74010.1"/>
    </source>
</evidence>
<proteinExistence type="predicted"/>
<dbReference type="EMBL" id="KE747843">
    <property type="protein sequence ID" value="RMZ74010.1"/>
    <property type="molecule type" value="Genomic_DNA"/>
</dbReference>
<dbReference type="AlphaFoldDB" id="A0A3M7MHP4"/>
<sequence>MSQNQRSSPKPTSSKRACSEIVRSTPETNWDDWASIKDTGTRRKIQNRLAQRRFRDRIKEQKEESEREVENQKRAQGSYVSPEPESINTDAVLSGLPWGGISMKYIVEQGKRREQIDRQSSCLDPTYEDLVSIFPTGSRVVLRHGLIFVVFPITSQVENQAEQTPWFALASTAQCLPYLLPDPAGSG</sequence>
<dbReference type="InterPro" id="IPR052635">
    <property type="entry name" value="Sec_Metab_Biosynth_Reg"/>
</dbReference>
<feature type="region of interest" description="Disordered" evidence="1">
    <location>
        <begin position="56"/>
        <end position="86"/>
    </location>
</feature>
<dbReference type="OrthoDB" id="5387389at2759"/>
<dbReference type="PROSITE" id="PS00036">
    <property type="entry name" value="BZIP_BASIC"/>
    <property type="match status" value="1"/>
</dbReference>
<feature type="compositionally biased region" description="Polar residues" evidence="1">
    <location>
        <begin position="1"/>
        <end position="16"/>
    </location>
</feature>
<protein>
    <submittedName>
        <fullName evidence="3">Basic leucine zipper transcription factor domain-containing</fullName>
    </submittedName>
</protein>
<dbReference type="PANTHER" id="PTHR39607:SF2">
    <property type="entry name" value="BZIP DOMAIN-CONTAINING PROTEIN"/>
    <property type="match status" value="1"/>
</dbReference>
<organism evidence="3 4">
    <name type="scientific">Pyrenophora seminiperda CCB06</name>
    <dbReference type="NCBI Taxonomy" id="1302712"/>
    <lineage>
        <taxon>Eukaryota</taxon>
        <taxon>Fungi</taxon>
        <taxon>Dikarya</taxon>
        <taxon>Ascomycota</taxon>
        <taxon>Pezizomycotina</taxon>
        <taxon>Dothideomycetes</taxon>
        <taxon>Pleosporomycetidae</taxon>
        <taxon>Pleosporales</taxon>
        <taxon>Pleosporineae</taxon>
        <taxon>Pleosporaceae</taxon>
        <taxon>Pyrenophora</taxon>
    </lineage>
</organism>